<evidence type="ECO:0000256" key="1">
    <source>
        <dbReference type="ARBA" id="ARBA00022485"/>
    </source>
</evidence>
<dbReference type="GO" id="GO:0070475">
    <property type="term" value="P:rRNA base methylation"/>
    <property type="evidence" value="ECO:0007669"/>
    <property type="project" value="TreeGrafter"/>
</dbReference>
<dbReference type="GO" id="GO:0070041">
    <property type="term" value="F:rRNA (uridine-C5-)-methyltransferase activity"/>
    <property type="evidence" value="ECO:0007669"/>
    <property type="project" value="TreeGrafter"/>
</dbReference>
<dbReference type="InterPro" id="IPR030390">
    <property type="entry name" value="MeTrfase_TrmA_AS"/>
</dbReference>
<dbReference type="EMBL" id="FNOB01000004">
    <property type="protein sequence ID" value="SDW49222.1"/>
    <property type="molecule type" value="Genomic_DNA"/>
</dbReference>
<keyword evidence="10" id="KW-1185">Reference proteome</keyword>
<dbReference type="PROSITE" id="PS51687">
    <property type="entry name" value="SAM_MT_RNA_M5U"/>
    <property type="match status" value="1"/>
</dbReference>
<evidence type="ECO:0000256" key="3">
    <source>
        <dbReference type="ARBA" id="ARBA00022679"/>
    </source>
</evidence>
<dbReference type="Gene3D" id="3.40.50.150">
    <property type="entry name" value="Vaccinia Virus protein VP39"/>
    <property type="match status" value="1"/>
</dbReference>
<feature type="binding site" evidence="6">
    <location>
        <position position="249"/>
    </location>
    <ligand>
        <name>S-adenosyl-L-methionine</name>
        <dbReference type="ChEBI" id="CHEBI:59789"/>
    </ligand>
</feature>
<feature type="binding site" evidence="6">
    <location>
        <position position="344"/>
    </location>
    <ligand>
        <name>S-adenosyl-L-methionine</name>
        <dbReference type="ChEBI" id="CHEBI:59789"/>
    </ligand>
</feature>
<dbReference type="Gene3D" id="2.40.50.140">
    <property type="entry name" value="Nucleic acid-binding proteins"/>
    <property type="match status" value="1"/>
</dbReference>
<keyword evidence="2 6" id="KW-0489">Methyltransferase</keyword>
<dbReference type="PROSITE" id="PS01230">
    <property type="entry name" value="TRMA_1"/>
    <property type="match status" value="1"/>
</dbReference>
<dbReference type="PANTHER" id="PTHR11061:SF49">
    <property type="entry name" value="23S RRNA (URACIL(1939)-C(5))-METHYLTRANSFERASE RLMD"/>
    <property type="match status" value="1"/>
</dbReference>
<evidence type="ECO:0000256" key="4">
    <source>
        <dbReference type="ARBA" id="ARBA00022691"/>
    </source>
</evidence>
<keyword evidence="5" id="KW-0411">Iron-sulfur</keyword>
<evidence type="ECO:0000313" key="9">
    <source>
        <dbReference type="EMBL" id="SDW49222.1"/>
    </source>
</evidence>
<name>A0AAN4UMT5_9RHOB</name>
<protein>
    <submittedName>
        <fullName evidence="9">23S rRNA m(5)U-1939 methyltransferase</fullName>
    </submittedName>
    <submittedName>
        <fullName evidence="8">RNA methyltransferase</fullName>
    </submittedName>
</protein>
<reference evidence="8" key="1">
    <citation type="journal article" date="2014" name="Int. J. Syst. Evol. Microbiol.">
        <title>Complete genome sequence of Corynebacterium casei LMG S-19264T (=DSM 44701T), isolated from a smear-ripened cheese.</title>
        <authorList>
            <consortium name="US DOE Joint Genome Institute (JGI-PGF)"/>
            <person name="Walter F."/>
            <person name="Albersmeier A."/>
            <person name="Kalinowski J."/>
            <person name="Ruckert C."/>
        </authorList>
    </citation>
    <scope>NUCLEOTIDE SEQUENCE</scope>
    <source>
        <strain evidence="8">CGMCC 1.10859</strain>
    </source>
</reference>
<feature type="active site" evidence="7">
    <location>
        <position position="370"/>
    </location>
</feature>
<dbReference type="InterPro" id="IPR012340">
    <property type="entry name" value="NA-bd_OB-fold"/>
</dbReference>
<reference evidence="8" key="3">
    <citation type="submission" date="2023-06" db="EMBL/GenBank/DDBJ databases">
        <authorList>
            <person name="Sun Q."/>
            <person name="Zhou Y."/>
        </authorList>
    </citation>
    <scope>NUCLEOTIDE SEQUENCE</scope>
    <source>
        <strain evidence="8">CGMCC 1.10859</strain>
    </source>
</reference>
<dbReference type="InterPro" id="IPR010280">
    <property type="entry name" value="U5_MeTrfase_fam"/>
</dbReference>
<feature type="active site" description="Nucleophile" evidence="6">
    <location>
        <position position="370"/>
    </location>
</feature>
<evidence type="ECO:0000313" key="11">
    <source>
        <dbReference type="Proteomes" id="UP000634647"/>
    </source>
</evidence>
<keyword evidence="1" id="KW-0479">Metal-binding</keyword>
<dbReference type="AlphaFoldDB" id="A0AAN4UMT5"/>
<evidence type="ECO:0000256" key="5">
    <source>
        <dbReference type="ARBA" id="ARBA00023014"/>
    </source>
</evidence>
<feature type="binding site" evidence="6">
    <location>
        <position position="296"/>
    </location>
    <ligand>
        <name>S-adenosyl-L-methionine</name>
        <dbReference type="ChEBI" id="CHEBI:59789"/>
    </ligand>
</feature>
<dbReference type="Proteomes" id="UP000634647">
    <property type="component" value="Unassembled WGS sequence"/>
</dbReference>
<evidence type="ECO:0000256" key="2">
    <source>
        <dbReference type="ARBA" id="ARBA00022603"/>
    </source>
</evidence>
<proteinExistence type="inferred from homology"/>
<dbReference type="GO" id="GO:0051539">
    <property type="term" value="F:4 iron, 4 sulfur cluster binding"/>
    <property type="evidence" value="ECO:0007669"/>
    <property type="project" value="UniProtKB-KW"/>
</dbReference>
<keyword evidence="1" id="KW-0004">4Fe-4S</keyword>
<gene>
    <name evidence="8" type="primary">TrmA</name>
    <name evidence="8" type="ORF">GCM10008024_01440</name>
    <name evidence="9" type="ORF">SAMN05444006_10470</name>
</gene>
<accession>A0AAN4UMT5</accession>
<evidence type="ECO:0000256" key="6">
    <source>
        <dbReference type="PROSITE-ProRule" id="PRU01024"/>
    </source>
</evidence>
<evidence type="ECO:0000313" key="8">
    <source>
        <dbReference type="EMBL" id="GHD98336.1"/>
    </source>
</evidence>
<sequence>MRPPDGDTKMQVTITRLGHQGDGIAEGPIYVPGALPGEVVEGQLSGDVLTAPRIVTPVAARVRPPCPHARACGGCALQHAEDAFVAAWKTEITRAALAAQGIEARLRPIVTSPARSRRRAVLAGKRTKKGVIVGFHGRASDTVVPIPDCHLLHPDLMALLPPLEEVTALAGSRKGALAITVTRSLAGADVAVSGGKALDLDLRMALAALADRHRFARLSWEDEVIAQAAPPEQALGAARVAPPPGAFLQATEAGEAALISAVSETISSAKQVVDLFAGCGTFTLPAASGADVHAVESSAAMLAALDRGWRNAAGLHRVTTEARDLFRRPLMAEELARFDAAIIDPPRAGAQAQVAELARAQLPVIAAVSCNPATFARDARDLIAAGYRLDWVQPIDQFRWSPHVELAARFSRAAA</sequence>
<reference evidence="9 10" key="2">
    <citation type="submission" date="2016-10" db="EMBL/GenBank/DDBJ databases">
        <authorList>
            <person name="Varghese N."/>
            <person name="Submissions S."/>
        </authorList>
    </citation>
    <scope>NUCLEOTIDE SEQUENCE [LARGE SCALE GENOMIC DNA]</scope>
    <source>
        <strain evidence="9 10">DSM 24802</strain>
    </source>
</reference>
<keyword evidence="4 6" id="KW-0949">S-adenosyl-L-methionine</keyword>
<dbReference type="SUPFAM" id="SSF50249">
    <property type="entry name" value="Nucleic acid-binding proteins"/>
    <property type="match status" value="1"/>
</dbReference>
<dbReference type="InterPro" id="IPR029063">
    <property type="entry name" value="SAM-dependent_MTases_sf"/>
</dbReference>
<dbReference type="EMBL" id="BNAB01000001">
    <property type="protein sequence ID" value="GHD98336.1"/>
    <property type="molecule type" value="Genomic_DNA"/>
</dbReference>
<dbReference type="Proteomes" id="UP000199541">
    <property type="component" value="Unassembled WGS sequence"/>
</dbReference>
<comment type="caution">
    <text evidence="8">The sequence shown here is derived from an EMBL/GenBank/DDBJ whole genome shotgun (WGS) entry which is preliminary data.</text>
</comment>
<dbReference type="Gene3D" id="2.40.50.1070">
    <property type="match status" value="1"/>
</dbReference>
<keyword evidence="1" id="KW-0408">Iron</keyword>
<dbReference type="CDD" id="cd02440">
    <property type="entry name" value="AdoMet_MTases"/>
    <property type="match status" value="1"/>
</dbReference>
<keyword evidence="3 6" id="KW-0808">Transferase</keyword>
<dbReference type="PANTHER" id="PTHR11061">
    <property type="entry name" value="RNA M5U METHYLTRANSFERASE"/>
    <property type="match status" value="1"/>
</dbReference>
<dbReference type="SUPFAM" id="SSF53335">
    <property type="entry name" value="S-adenosyl-L-methionine-dependent methyltransferases"/>
    <property type="match status" value="1"/>
</dbReference>
<comment type="similarity">
    <text evidence="6">Belongs to the class I-like SAM-binding methyltransferase superfamily. RNA M5U methyltransferase family.</text>
</comment>
<evidence type="ECO:0000256" key="7">
    <source>
        <dbReference type="PROSITE-ProRule" id="PRU10015"/>
    </source>
</evidence>
<evidence type="ECO:0000313" key="10">
    <source>
        <dbReference type="Proteomes" id="UP000199541"/>
    </source>
</evidence>
<dbReference type="Pfam" id="PF05958">
    <property type="entry name" value="tRNA_U5-meth_tr"/>
    <property type="match status" value="1"/>
</dbReference>
<feature type="binding site" evidence="6">
    <location>
        <position position="276"/>
    </location>
    <ligand>
        <name>S-adenosyl-L-methionine</name>
        <dbReference type="ChEBI" id="CHEBI:59789"/>
    </ligand>
</feature>
<organism evidence="8 11">
    <name type="scientific">Allgaiera indica</name>
    <dbReference type="NCBI Taxonomy" id="765699"/>
    <lineage>
        <taxon>Bacteria</taxon>
        <taxon>Pseudomonadati</taxon>
        <taxon>Pseudomonadota</taxon>
        <taxon>Alphaproteobacteria</taxon>
        <taxon>Rhodobacterales</taxon>
        <taxon>Paracoccaceae</taxon>
        <taxon>Allgaiera</taxon>
    </lineage>
</organism>